<evidence type="ECO:0000256" key="1">
    <source>
        <dbReference type="ARBA" id="ARBA00004651"/>
    </source>
</evidence>
<dbReference type="OrthoDB" id="10071887at2759"/>
<feature type="transmembrane region" description="Helical" evidence="9">
    <location>
        <begin position="51"/>
        <end position="71"/>
    </location>
</feature>
<keyword evidence="6 9" id="KW-0472">Membrane</keyword>
<accession>A0A8B7ZIJ0</accession>
<proteinExistence type="predicted"/>
<keyword evidence="7" id="KW-0675">Receptor</keyword>
<evidence type="ECO:0000256" key="4">
    <source>
        <dbReference type="ARBA" id="ARBA00022989"/>
    </source>
</evidence>
<dbReference type="KEGG" id="aplc:110985926"/>
<dbReference type="InterPro" id="IPR017452">
    <property type="entry name" value="GPCR_Rhodpsn_7TM"/>
</dbReference>
<feature type="transmembrane region" description="Helical" evidence="9">
    <location>
        <begin position="180"/>
        <end position="205"/>
    </location>
</feature>
<feature type="domain" description="G-protein coupled receptors family 1 profile" evidence="10">
    <location>
        <begin position="35"/>
        <end position="336"/>
    </location>
</feature>
<dbReference type="GeneID" id="110985926"/>
<keyword evidence="11" id="KW-1185">Reference proteome</keyword>
<keyword evidence="4 9" id="KW-1133">Transmembrane helix</keyword>
<dbReference type="SUPFAM" id="SSF81321">
    <property type="entry name" value="Family A G protein-coupled receptor-like"/>
    <property type="match status" value="1"/>
</dbReference>
<name>A0A8B7ZIJ0_ACAPL</name>
<dbReference type="GO" id="GO:0005886">
    <property type="term" value="C:plasma membrane"/>
    <property type="evidence" value="ECO:0007669"/>
    <property type="project" value="UniProtKB-SubCell"/>
</dbReference>
<dbReference type="InterPro" id="IPR000276">
    <property type="entry name" value="GPCR_Rhodpsn"/>
</dbReference>
<dbReference type="PRINTS" id="PR00237">
    <property type="entry name" value="GPCRRHODOPSN"/>
</dbReference>
<dbReference type="RefSeq" id="XP_022103086.1">
    <property type="nucleotide sequence ID" value="XM_022247394.1"/>
</dbReference>
<dbReference type="Proteomes" id="UP000694845">
    <property type="component" value="Unplaced"/>
</dbReference>
<dbReference type="OMA" id="ALCNIQW"/>
<dbReference type="Pfam" id="PF00001">
    <property type="entry name" value="7tm_1"/>
    <property type="match status" value="1"/>
</dbReference>
<dbReference type="PROSITE" id="PS50262">
    <property type="entry name" value="G_PROTEIN_RECEP_F1_2"/>
    <property type="match status" value="1"/>
</dbReference>
<gene>
    <name evidence="12" type="primary">LOC110985926</name>
</gene>
<protein>
    <submittedName>
        <fullName evidence="12">G-protein coupled receptor 161-like</fullName>
    </submittedName>
</protein>
<evidence type="ECO:0000256" key="2">
    <source>
        <dbReference type="ARBA" id="ARBA00022475"/>
    </source>
</evidence>
<evidence type="ECO:0000256" key="9">
    <source>
        <dbReference type="SAM" id="Phobius"/>
    </source>
</evidence>
<feature type="transmembrane region" description="Helical" evidence="9">
    <location>
        <begin position="22"/>
        <end position="44"/>
    </location>
</feature>
<feature type="transmembrane region" description="Helical" evidence="9">
    <location>
        <begin position="137"/>
        <end position="160"/>
    </location>
</feature>
<feature type="transmembrane region" description="Helical" evidence="9">
    <location>
        <begin position="281"/>
        <end position="301"/>
    </location>
</feature>
<dbReference type="GO" id="GO:0004930">
    <property type="term" value="F:G protein-coupled receptor activity"/>
    <property type="evidence" value="ECO:0007669"/>
    <property type="project" value="UniProtKB-KW"/>
</dbReference>
<dbReference type="PANTHER" id="PTHR22752">
    <property type="entry name" value="G PROTEIN-COUPLED RECEPTOR"/>
    <property type="match status" value="1"/>
</dbReference>
<dbReference type="CDD" id="cd00637">
    <property type="entry name" value="7tm_classA_rhodopsin-like"/>
    <property type="match status" value="1"/>
</dbReference>
<keyword evidence="2" id="KW-1003">Cell membrane</keyword>
<feature type="transmembrane region" description="Helical" evidence="9">
    <location>
        <begin position="91"/>
        <end position="116"/>
    </location>
</feature>
<dbReference type="PANTHER" id="PTHR22752:SF14">
    <property type="entry name" value="G-PROTEIN COUPLED RECEPTORS FAMILY 1 PROFILE DOMAIN-CONTAINING PROTEIN"/>
    <property type="match status" value="1"/>
</dbReference>
<evidence type="ECO:0000313" key="11">
    <source>
        <dbReference type="Proteomes" id="UP000694845"/>
    </source>
</evidence>
<evidence type="ECO:0000256" key="8">
    <source>
        <dbReference type="ARBA" id="ARBA00023224"/>
    </source>
</evidence>
<dbReference type="Gene3D" id="1.20.1070.10">
    <property type="entry name" value="Rhodopsin 7-helix transmembrane proteins"/>
    <property type="match status" value="1"/>
</dbReference>
<evidence type="ECO:0000256" key="6">
    <source>
        <dbReference type="ARBA" id="ARBA00023136"/>
    </source>
</evidence>
<keyword evidence="3 9" id="KW-0812">Transmembrane</keyword>
<comment type="subcellular location">
    <subcellularLocation>
        <location evidence="1">Cell membrane</location>
        <topology evidence="1">Multi-pass membrane protein</topology>
    </subcellularLocation>
</comment>
<sequence length="360" mass="40479">MCTNMYGNLTCYDDATSRYIQAFFNSINTVLIICGNTLALVIVYRTKALQDAAFCFLMNLALSDLLLGVISQPPSLYYAISCHWPGGPDGFYCQFVGFCICLLCSVSVISLGLVSYERYHYTVHPFQHINKFTLYRSLNACVIVWLYSAIASLFPVVGIWKGVGLQPYNALCNIQWEEEPMYLVAMIVGVLLPSWAMITFSYYNIVKVARKARKIDVIKNQVTLRNRAPVSNIASNIPACIATGVLDDSYHDDSTISTIHATSRSCKNRANFKKTMRSNKCTLTVSLLVGTFIVCWTPYVIVNIIQAVQCTPNSFEAIAFAQWMCIFNSACNPLIYGLTNKTFREGVSKLMRELKCRRRI</sequence>
<keyword evidence="5" id="KW-0297">G-protein coupled receptor</keyword>
<keyword evidence="8" id="KW-0807">Transducer</keyword>
<evidence type="ECO:0000259" key="10">
    <source>
        <dbReference type="PROSITE" id="PS50262"/>
    </source>
</evidence>
<evidence type="ECO:0000313" key="12">
    <source>
        <dbReference type="RefSeq" id="XP_022103086.1"/>
    </source>
</evidence>
<reference evidence="12" key="1">
    <citation type="submission" date="2025-08" db="UniProtKB">
        <authorList>
            <consortium name="RefSeq"/>
        </authorList>
    </citation>
    <scope>IDENTIFICATION</scope>
</reference>
<dbReference type="AlphaFoldDB" id="A0A8B7ZIJ0"/>
<evidence type="ECO:0000256" key="7">
    <source>
        <dbReference type="ARBA" id="ARBA00023170"/>
    </source>
</evidence>
<evidence type="ECO:0000256" key="3">
    <source>
        <dbReference type="ARBA" id="ARBA00022692"/>
    </source>
</evidence>
<evidence type="ECO:0000256" key="5">
    <source>
        <dbReference type="ARBA" id="ARBA00023040"/>
    </source>
</evidence>
<organism evidence="11 12">
    <name type="scientific">Acanthaster planci</name>
    <name type="common">Crown-of-thorns starfish</name>
    <dbReference type="NCBI Taxonomy" id="133434"/>
    <lineage>
        <taxon>Eukaryota</taxon>
        <taxon>Metazoa</taxon>
        <taxon>Echinodermata</taxon>
        <taxon>Eleutherozoa</taxon>
        <taxon>Asterozoa</taxon>
        <taxon>Asteroidea</taxon>
        <taxon>Valvatacea</taxon>
        <taxon>Valvatida</taxon>
        <taxon>Acanthasteridae</taxon>
        <taxon>Acanthaster</taxon>
    </lineage>
</organism>